<protein>
    <submittedName>
        <fullName evidence="1">Uncharacterized protein</fullName>
    </submittedName>
</protein>
<dbReference type="Proteomes" id="UP001064048">
    <property type="component" value="Chromosome 26"/>
</dbReference>
<gene>
    <name evidence="1" type="ORF">MSG28_014462</name>
</gene>
<name>A0ACC0JS68_CHOFU</name>
<keyword evidence="2" id="KW-1185">Reference proteome</keyword>
<dbReference type="EMBL" id="CM046126">
    <property type="protein sequence ID" value="KAI8426775.1"/>
    <property type="molecule type" value="Genomic_DNA"/>
</dbReference>
<evidence type="ECO:0000313" key="1">
    <source>
        <dbReference type="EMBL" id="KAI8426775.1"/>
    </source>
</evidence>
<organism evidence="1 2">
    <name type="scientific">Choristoneura fumiferana</name>
    <name type="common">Spruce budworm moth</name>
    <name type="synonym">Archips fumiferana</name>
    <dbReference type="NCBI Taxonomy" id="7141"/>
    <lineage>
        <taxon>Eukaryota</taxon>
        <taxon>Metazoa</taxon>
        <taxon>Ecdysozoa</taxon>
        <taxon>Arthropoda</taxon>
        <taxon>Hexapoda</taxon>
        <taxon>Insecta</taxon>
        <taxon>Pterygota</taxon>
        <taxon>Neoptera</taxon>
        <taxon>Endopterygota</taxon>
        <taxon>Lepidoptera</taxon>
        <taxon>Glossata</taxon>
        <taxon>Ditrysia</taxon>
        <taxon>Tortricoidea</taxon>
        <taxon>Tortricidae</taxon>
        <taxon>Tortricinae</taxon>
        <taxon>Choristoneura</taxon>
    </lineage>
</organism>
<sequence length="291" mass="32906">MDALSRSLHTPHLSASADVRQEYNESRSFTVNLYPSRHLMDKAFSDLTSYLNWTRMGVIYEDYGYGELNIANIAKDGRDMYCVRAVHEYRIALAQLKAQGITHIIVDTDPRRLRQLARADMELFDLEDFYYNRVNMSGWRLVDRDSDKVKDALLVMEKFHPIGASIISGGHIKLMRLVGGEKGRTVVSGHWSPSGGLAITDPAAYKRDPPPNVTLTIVTVEEKPYVMVKEGWNLAGNARFEGFCIDLLARVAAQAGFAYRLRLVPDNMYGARDPDTGQWNGIVRELMDRVC</sequence>
<comment type="caution">
    <text evidence="1">The sequence shown here is derived from an EMBL/GenBank/DDBJ whole genome shotgun (WGS) entry which is preliminary data.</text>
</comment>
<evidence type="ECO:0000313" key="2">
    <source>
        <dbReference type="Proteomes" id="UP001064048"/>
    </source>
</evidence>
<proteinExistence type="predicted"/>
<accession>A0ACC0JS68</accession>
<reference evidence="1 2" key="1">
    <citation type="journal article" date="2022" name="Genome Biol. Evol.">
        <title>The Spruce Budworm Genome: Reconstructing the Evolutionary History of Antifreeze Proteins.</title>
        <authorList>
            <person name="Beliveau C."/>
            <person name="Gagne P."/>
            <person name="Picq S."/>
            <person name="Vernygora O."/>
            <person name="Keeling C.I."/>
            <person name="Pinkney K."/>
            <person name="Doucet D."/>
            <person name="Wen F."/>
            <person name="Johnston J.S."/>
            <person name="Maaroufi H."/>
            <person name="Boyle B."/>
            <person name="Laroche J."/>
            <person name="Dewar K."/>
            <person name="Juretic N."/>
            <person name="Blackburn G."/>
            <person name="Nisole A."/>
            <person name="Brunet B."/>
            <person name="Brandao M."/>
            <person name="Lumley L."/>
            <person name="Duan J."/>
            <person name="Quan G."/>
            <person name="Lucarotti C.J."/>
            <person name="Roe A.D."/>
            <person name="Sperling F.A.H."/>
            <person name="Levesque R.C."/>
            <person name="Cusson M."/>
        </authorList>
    </citation>
    <scope>NUCLEOTIDE SEQUENCE [LARGE SCALE GENOMIC DNA]</scope>
    <source>
        <strain evidence="1">Glfc:IPQL:Cfum</strain>
    </source>
</reference>